<name>M3A2F5_PSEFD</name>
<evidence type="ECO:0000313" key="4">
    <source>
        <dbReference type="EMBL" id="EME85359.1"/>
    </source>
</evidence>
<dbReference type="Pfam" id="PF00498">
    <property type="entry name" value="FHA"/>
    <property type="match status" value="1"/>
</dbReference>
<reference evidence="4 5" key="1">
    <citation type="journal article" date="2012" name="PLoS Pathog.">
        <title>Diverse lifestyles and strategies of plant pathogenesis encoded in the genomes of eighteen Dothideomycetes fungi.</title>
        <authorList>
            <person name="Ohm R.A."/>
            <person name="Feau N."/>
            <person name="Henrissat B."/>
            <person name="Schoch C.L."/>
            <person name="Horwitz B.A."/>
            <person name="Barry K.W."/>
            <person name="Condon B.J."/>
            <person name="Copeland A.C."/>
            <person name="Dhillon B."/>
            <person name="Glaser F."/>
            <person name="Hesse C.N."/>
            <person name="Kosti I."/>
            <person name="LaButti K."/>
            <person name="Lindquist E.A."/>
            <person name="Lucas S."/>
            <person name="Salamov A.A."/>
            <person name="Bradshaw R.E."/>
            <person name="Ciuffetti L."/>
            <person name="Hamelin R.C."/>
            <person name="Kema G.H.J."/>
            <person name="Lawrence C."/>
            <person name="Scott J.A."/>
            <person name="Spatafora J.W."/>
            <person name="Turgeon B.G."/>
            <person name="de Wit P.J.G.M."/>
            <person name="Zhong S."/>
            <person name="Goodwin S.B."/>
            <person name="Grigoriev I.V."/>
        </authorList>
    </citation>
    <scope>NUCLEOTIDE SEQUENCE [LARGE SCALE GENOMIC DNA]</scope>
    <source>
        <strain evidence="4 5">CIRAD86</strain>
    </source>
</reference>
<dbReference type="KEGG" id="pfj:MYCFIDRAFT_206491"/>
<dbReference type="PANTHER" id="PTHR15715:SF46">
    <property type="entry name" value="TO VACUOLE TARGETING VPS64, PUTATIVE (AFU_ORTHOLOGUE AFUA_2G02420)-RELATED"/>
    <property type="match status" value="1"/>
</dbReference>
<keyword evidence="2" id="KW-0812">Transmembrane</keyword>
<feature type="compositionally biased region" description="Basic and acidic residues" evidence="1">
    <location>
        <begin position="751"/>
        <end position="766"/>
    </location>
</feature>
<gene>
    <name evidence="4" type="ORF">MYCFIDRAFT_206491</name>
</gene>
<feature type="compositionally biased region" description="Polar residues" evidence="1">
    <location>
        <begin position="504"/>
        <end position="517"/>
    </location>
</feature>
<feature type="compositionally biased region" description="Low complexity" evidence="1">
    <location>
        <begin position="582"/>
        <end position="596"/>
    </location>
</feature>
<dbReference type="InterPro" id="IPR008984">
    <property type="entry name" value="SMAD_FHA_dom_sf"/>
</dbReference>
<dbReference type="OrthoDB" id="687730at2759"/>
<feature type="transmembrane region" description="Helical" evidence="2">
    <location>
        <begin position="665"/>
        <end position="689"/>
    </location>
</feature>
<feature type="region of interest" description="Disordered" evidence="1">
    <location>
        <begin position="363"/>
        <end position="387"/>
    </location>
</feature>
<keyword evidence="2" id="KW-1133">Transmembrane helix</keyword>
<feature type="region of interest" description="Disordered" evidence="1">
    <location>
        <begin position="463"/>
        <end position="522"/>
    </location>
</feature>
<dbReference type="SMART" id="SM00240">
    <property type="entry name" value="FHA"/>
    <property type="match status" value="1"/>
</dbReference>
<dbReference type="SUPFAM" id="SSF49879">
    <property type="entry name" value="SMAD/FHA domain"/>
    <property type="match status" value="1"/>
</dbReference>
<keyword evidence="5" id="KW-1185">Reference proteome</keyword>
<dbReference type="PANTHER" id="PTHR15715">
    <property type="entry name" value="CENTROSOMAL PROTEIN OF 170 KDA"/>
    <property type="match status" value="1"/>
</dbReference>
<dbReference type="AlphaFoldDB" id="M3A2F5"/>
<keyword evidence="2" id="KW-0472">Membrane</keyword>
<feature type="domain" description="FHA" evidence="3">
    <location>
        <begin position="150"/>
        <end position="207"/>
    </location>
</feature>
<dbReference type="STRING" id="383855.M3A2F5"/>
<feature type="region of interest" description="Disordered" evidence="1">
    <location>
        <begin position="422"/>
        <end position="448"/>
    </location>
</feature>
<dbReference type="GO" id="GO:0005737">
    <property type="term" value="C:cytoplasm"/>
    <property type="evidence" value="ECO:0007669"/>
    <property type="project" value="TreeGrafter"/>
</dbReference>
<dbReference type="Proteomes" id="UP000016932">
    <property type="component" value="Unassembled WGS sequence"/>
</dbReference>
<sequence>MFTPGPRKTAQRQNSSSSIASTASSNSTISATSTNTNGSLQAGTDASNWAARKKPTRGLWPPGKAEPATGITTARPQAVTSATSSAAAANAISALHAPLLPSQQMANGNGQANGVREQVQTMPPAILHLSPMNGTFERKTITVPYAPDVLRIGRQTNQKTVPTPLNGYFDSKVLSRQHAEIYADRQGRIFIRDVKSSNGTFVNGMRLSQENKESEPRELREQDVLELGIDIVSEDQKTVVHHKVAAKVEHAGIYGQGQDTLNFGDLDPSAGPGLMAPHQLKRNGSQGSINGRGSMSQVSSQAAMNMGMLNQPQHMRNWLNPITTEHIVRKLNVSNFHEMKLAMQQSQEIARARQAIENMLGGKIEQPAVKDAKSNSEKSRPSPTKSKLDLKAHFYEPPAPPPQAPLPEKPDVARALADPIIQPLLRRSDTARSSSANSSPTRTDHSGDILRLCEELKLAKGELSNQSERMKNLEQELAHERSARESAEERAQRFEEGGRKDSPTNDGHPSADNSPGSNIPVPELQIHLDRLRITMDEMKTQMESYRQRAEIAELERDEARQTLAELVEQKRKENAANATGVSRSPPKSPRSLSKRPLQLDGSGELNGHAVAPAPISSPTSISLMEHAGVEDGQPITPDQARRLIKDLRQQVLSTSSGSGDGDSALLYYGVPYGSFAAVVVLGYIAMTWINGWPKQHSLQAYHVSRHGLHRRPPLSGALQQMRHTHLQASARPNNLVLPATMLSHRTICNSRQKEETQSGMRDEDLGKGSPALDHGRAKVVPIYTTLECRELAAGRRTDSRPAGTGSIGKAGVVPLLPQAMTSKTVQKR</sequence>
<feature type="compositionally biased region" description="Basic and acidic residues" evidence="1">
    <location>
        <begin position="368"/>
        <end position="387"/>
    </location>
</feature>
<organism evidence="4 5">
    <name type="scientific">Pseudocercospora fijiensis (strain CIRAD86)</name>
    <name type="common">Black leaf streak disease fungus</name>
    <name type="synonym">Mycosphaerella fijiensis</name>
    <dbReference type="NCBI Taxonomy" id="383855"/>
    <lineage>
        <taxon>Eukaryota</taxon>
        <taxon>Fungi</taxon>
        <taxon>Dikarya</taxon>
        <taxon>Ascomycota</taxon>
        <taxon>Pezizomycotina</taxon>
        <taxon>Dothideomycetes</taxon>
        <taxon>Dothideomycetidae</taxon>
        <taxon>Mycosphaerellales</taxon>
        <taxon>Mycosphaerellaceae</taxon>
        <taxon>Pseudocercospora</taxon>
    </lineage>
</organism>
<dbReference type="CDD" id="cd22679">
    <property type="entry name" value="FHA_SLMAP"/>
    <property type="match status" value="1"/>
</dbReference>
<feature type="region of interest" description="Disordered" evidence="1">
    <location>
        <begin position="568"/>
        <end position="611"/>
    </location>
</feature>
<feature type="compositionally biased region" description="Basic and acidic residues" evidence="1">
    <location>
        <begin position="468"/>
        <end position="503"/>
    </location>
</feature>
<dbReference type="RefSeq" id="XP_007922998.1">
    <property type="nucleotide sequence ID" value="XM_007924807.1"/>
</dbReference>
<feature type="region of interest" description="Disordered" evidence="1">
    <location>
        <begin position="1"/>
        <end position="79"/>
    </location>
</feature>
<dbReference type="PROSITE" id="PS50006">
    <property type="entry name" value="FHA_DOMAIN"/>
    <property type="match status" value="1"/>
</dbReference>
<protein>
    <recommendedName>
        <fullName evidence="3">FHA domain-containing protein</fullName>
    </recommendedName>
</protein>
<evidence type="ECO:0000313" key="5">
    <source>
        <dbReference type="Proteomes" id="UP000016932"/>
    </source>
</evidence>
<feature type="region of interest" description="Disordered" evidence="1">
    <location>
        <begin position="749"/>
        <end position="773"/>
    </location>
</feature>
<evidence type="ECO:0000259" key="3">
    <source>
        <dbReference type="PROSITE" id="PS50006"/>
    </source>
</evidence>
<proteinExistence type="predicted"/>
<dbReference type="GeneID" id="19336484"/>
<dbReference type="HOGENOM" id="CLU_021864_0_0_1"/>
<feature type="compositionally biased region" description="Low complexity" evidence="1">
    <location>
        <begin position="14"/>
        <end position="37"/>
    </location>
</feature>
<evidence type="ECO:0000256" key="2">
    <source>
        <dbReference type="SAM" id="Phobius"/>
    </source>
</evidence>
<dbReference type="eggNOG" id="KOG3872">
    <property type="taxonomic scope" value="Eukaryota"/>
</dbReference>
<evidence type="ECO:0000256" key="1">
    <source>
        <dbReference type="SAM" id="MobiDB-lite"/>
    </source>
</evidence>
<dbReference type="InterPro" id="IPR000253">
    <property type="entry name" value="FHA_dom"/>
</dbReference>
<accession>M3A2F5</accession>
<feature type="compositionally biased region" description="Polar residues" evidence="1">
    <location>
        <begin position="38"/>
        <end position="47"/>
    </location>
</feature>
<feature type="compositionally biased region" description="Low complexity" evidence="1">
    <location>
        <begin position="431"/>
        <end position="441"/>
    </location>
</feature>
<dbReference type="Gene3D" id="2.60.200.20">
    <property type="match status" value="1"/>
</dbReference>
<dbReference type="EMBL" id="KB446556">
    <property type="protein sequence ID" value="EME85359.1"/>
    <property type="molecule type" value="Genomic_DNA"/>
</dbReference>
<dbReference type="InterPro" id="IPR051176">
    <property type="entry name" value="Cent_Immune-Sig_Mod"/>
</dbReference>
<dbReference type="VEuPathDB" id="FungiDB:MYCFIDRAFT_206491"/>